<evidence type="ECO:0000259" key="4">
    <source>
        <dbReference type="PROSITE" id="PS50949"/>
    </source>
</evidence>
<dbReference type="InterPro" id="IPR008920">
    <property type="entry name" value="TF_FadR/GntR_C"/>
</dbReference>
<dbReference type="InterPro" id="IPR000524">
    <property type="entry name" value="Tscrpt_reg_HTH_GntR"/>
</dbReference>
<dbReference type="Proteomes" id="UP000587270">
    <property type="component" value="Unassembled WGS sequence"/>
</dbReference>
<dbReference type="PROSITE" id="PS50949">
    <property type="entry name" value="HTH_GNTR"/>
    <property type="match status" value="1"/>
</dbReference>
<dbReference type="Gene3D" id="1.10.10.10">
    <property type="entry name" value="Winged helix-like DNA-binding domain superfamily/Winged helix DNA-binding domain"/>
    <property type="match status" value="1"/>
</dbReference>
<accession>A0A1Y2UQH7</accession>
<dbReference type="PANTHER" id="PTHR43537">
    <property type="entry name" value="TRANSCRIPTIONAL REGULATOR, GNTR FAMILY"/>
    <property type="match status" value="1"/>
</dbReference>
<evidence type="ECO:0000256" key="3">
    <source>
        <dbReference type="ARBA" id="ARBA00023163"/>
    </source>
</evidence>
<dbReference type="InterPro" id="IPR036388">
    <property type="entry name" value="WH-like_DNA-bd_sf"/>
</dbReference>
<dbReference type="SUPFAM" id="SSF46785">
    <property type="entry name" value="Winged helix' DNA-binding domain"/>
    <property type="match status" value="1"/>
</dbReference>
<sequence>MPNYSRNDLTGQAYDLILKKIIDAEYEPGQKISEKKIEEDLQIGRTPVREALLQLRQESLINVIPQSGTYISKIDLKDVLDARFARASVERRIMREAATINLNEEQIAGLDQIIQNEKRTRENDNFPAFLESDDVFHEYFYKITNHQRVWDWLKKINIQFNRFRFLRLKVQKLSWQGLIEEHIAIYEAIKTNDVNEADRLTANHMHRMLDEEDSLIKTFPNYFSNIE</sequence>
<organism evidence="6 7">
    <name type="scientific">Limosilactobacillus reuteri</name>
    <name type="common">Lactobacillus reuteri</name>
    <dbReference type="NCBI Taxonomy" id="1598"/>
    <lineage>
        <taxon>Bacteria</taxon>
        <taxon>Bacillati</taxon>
        <taxon>Bacillota</taxon>
        <taxon>Bacilli</taxon>
        <taxon>Lactobacillales</taxon>
        <taxon>Lactobacillaceae</taxon>
        <taxon>Limosilactobacillus</taxon>
    </lineage>
</organism>
<dbReference type="InterPro" id="IPR011711">
    <property type="entry name" value="GntR_C"/>
</dbReference>
<dbReference type="SUPFAM" id="SSF48008">
    <property type="entry name" value="GntR ligand-binding domain-like"/>
    <property type="match status" value="1"/>
</dbReference>
<evidence type="ECO:0000313" key="5">
    <source>
        <dbReference type="EMBL" id="NME21857.1"/>
    </source>
</evidence>
<comment type="caution">
    <text evidence="6">The sequence shown here is derived from an EMBL/GenBank/DDBJ whole genome shotgun (WGS) entry which is preliminary data.</text>
</comment>
<evidence type="ECO:0000256" key="1">
    <source>
        <dbReference type="ARBA" id="ARBA00023015"/>
    </source>
</evidence>
<dbReference type="EMBL" id="MIMU01000084">
    <property type="protein sequence ID" value="OTA85418.1"/>
    <property type="molecule type" value="Genomic_DNA"/>
</dbReference>
<dbReference type="AlphaFoldDB" id="A0A1Y2UQH7"/>
<dbReference type="RefSeq" id="WP_086135923.1">
    <property type="nucleotide sequence ID" value="NZ_JABAFN010000009.1"/>
</dbReference>
<keyword evidence="3" id="KW-0804">Transcription</keyword>
<dbReference type="Gene3D" id="1.20.120.530">
    <property type="entry name" value="GntR ligand-binding domain-like"/>
    <property type="match status" value="1"/>
</dbReference>
<evidence type="ECO:0000313" key="8">
    <source>
        <dbReference type="Proteomes" id="UP000587270"/>
    </source>
</evidence>
<dbReference type="SMART" id="SM00345">
    <property type="entry name" value="HTH_GNTR"/>
    <property type="match status" value="1"/>
</dbReference>
<keyword evidence="2" id="KW-0238">DNA-binding</keyword>
<evidence type="ECO:0000313" key="7">
    <source>
        <dbReference type="Proteomes" id="UP000194286"/>
    </source>
</evidence>
<dbReference type="InterPro" id="IPR036390">
    <property type="entry name" value="WH_DNA-bd_sf"/>
</dbReference>
<dbReference type="GO" id="GO:0003677">
    <property type="term" value="F:DNA binding"/>
    <property type="evidence" value="ECO:0007669"/>
    <property type="project" value="UniProtKB-KW"/>
</dbReference>
<proteinExistence type="predicted"/>
<evidence type="ECO:0000313" key="6">
    <source>
        <dbReference type="EMBL" id="OTA85418.1"/>
    </source>
</evidence>
<dbReference type="Proteomes" id="UP000194286">
    <property type="component" value="Unassembled WGS sequence"/>
</dbReference>
<keyword evidence="1" id="KW-0805">Transcription regulation</keyword>
<reference evidence="6 7" key="1">
    <citation type="submission" date="2016-09" db="EMBL/GenBank/DDBJ databases">
        <title>Lactobacillus reuteri KLR3005, genome sequencing and assembly.</title>
        <authorList>
            <person name="Lee J.-Y."/>
            <person name="Kim E.B."/>
            <person name="Choi Y.-J."/>
        </authorList>
    </citation>
    <scope>NUCLEOTIDE SEQUENCE [LARGE SCALE GENOMIC DNA]</scope>
    <source>
        <strain evidence="6 7">KLR3005</strain>
    </source>
</reference>
<dbReference type="CDD" id="cd07377">
    <property type="entry name" value="WHTH_GntR"/>
    <property type="match status" value="1"/>
</dbReference>
<gene>
    <name evidence="6" type="ORF">BHL82_00425</name>
    <name evidence="5" type="ORF">HF865_03920</name>
</gene>
<name>A0A1Y2UQH7_LIMRT</name>
<dbReference type="SMART" id="SM00895">
    <property type="entry name" value="FCD"/>
    <property type="match status" value="1"/>
</dbReference>
<dbReference type="GO" id="GO:0003700">
    <property type="term" value="F:DNA-binding transcription factor activity"/>
    <property type="evidence" value="ECO:0007669"/>
    <property type="project" value="InterPro"/>
</dbReference>
<reference evidence="5 8" key="2">
    <citation type="submission" date="2020-04" db="EMBL/GenBank/DDBJ databases">
        <authorList>
            <person name="Hitch T.C.A."/>
            <person name="Wylensek D."/>
            <person name="Clavel T."/>
        </authorList>
    </citation>
    <scope>NUCLEOTIDE SEQUENCE [LARGE SCALE GENOMIC DNA]</scope>
    <source>
        <strain evidence="5 8">WCA-386-APC-4I</strain>
    </source>
</reference>
<dbReference type="Pfam" id="PF07729">
    <property type="entry name" value="FCD"/>
    <property type="match status" value="1"/>
</dbReference>
<dbReference type="Pfam" id="PF00392">
    <property type="entry name" value="GntR"/>
    <property type="match status" value="1"/>
</dbReference>
<dbReference type="EMBL" id="JABAFN010000009">
    <property type="protein sequence ID" value="NME21857.1"/>
    <property type="molecule type" value="Genomic_DNA"/>
</dbReference>
<feature type="domain" description="HTH gntR-type" evidence="4">
    <location>
        <begin position="7"/>
        <end position="74"/>
    </location>
</feature>
<protein>
    <submittedName>
        <fullName evidence="5">GntR family transcriptional regulator</fullName>
    </submittedName>
</protein>
<dbReference type="PANTHER" id="PTHR43537:SF5">
    <property type="entry name" value="UXU OPERON TRANSCRIPTIONAL REGULATOR"/>
    <property type="match status" value="1"/>
</dbReference>
<evidence type="ECO:0000256" key="2">
    <source>
        <dbReference type="ARBA" id="ARBA00023125"/>
    </source>
</evidence>